<dbReference type="AlphaFoldDB" id="A0A3M0FWN0"/>
<gene>
    <name evidence="3" type="ORF">EAX62_16320</name>
</gene>
<keyword evidence="2" id="KW-1133">Transmembrane helix</keyword>
<dbReference type="OrthoDB" id="9794709at2"/>
<dbReference type="EMBL" id="REFW01000008">
    <property type="protein sequence ID" value="RMB57081.1"/>
    <property type="molecule type" value="Genomic_DNA"/>
</dbReference>
<dbReference type="Pfam" id="PF03988">
    <property type="entry name" value="DUF347"/>
    <property type="match status" value="4"/>
</dbReference>
<organism evidence="3 4">
    <name type="scientific">Tessaracoccus antarcticus</name>
    <dbReference type="NCBI Taxonomy" id="2479848"/>
    <lineage>
        <taxon>Bacteria</taxon>
        <taxon>Bacillati</taxon>
        <taxon>Actinomycetota</taxon>
        <taxon>Actinomycetes</taxon>
        <taxon>Propionibacteriales</taxon>
        <taxon>Propionibacteriaceae</taxon>
        <taxon>Tessaracoccus</taxon>
    </lineage>
</organism>
<accession>A0A3M0FWN0</accession>
<feature type="transmembrane region" description="Helical" evidence="2">
    <location>
        <begin position="166"/>
        <end position="185"/>
    </location>
</feature>
<keyword evidence="2" id="KW-0812">Transmembrane</keyword>
<proteinExistence type="predicted"/>
<name>A0A3M0FWN0_9ACTN</name>
<feature type="transmembrane region" description="Helical" evidence="2">
    <location>
        <begin position="141"/>
        <end position="160"/>
    </location>
</feature>
<evidence type="ECO:0000256" key="1">
    <source>
        <dbReference type="SAM" id="MobiDB-lite"/>
    </source>
</evidence>
<feature type="transmembrane region" description="Helical" evidence="2">
    <location>
        <begin position="75"/>
        <end position="95"/>
    </location>
</feature>
<feature type="transmembrane region" description="Helical" evidence="2">
    <location>
        <begin position="101"/>
        <end position="121"/>
    </location>
</feature>
<reference evidence="3 4" key="1">
    <citation type="submission" date="2018-10" db="EMBL/GenBank/DDBJ databases">
        <title>Tessaracoccus antarcticuss sp. nov., isolated from sediment.</title>
        <authorList>
            <person name="Zhou L.Y."/>
            <person name="Du Z.J."/>
        </authorList>
    </citation>
    <scope>NUCLEOTIDE SEQUENCE [LARGE SCALE GENOMIC DNA]</scope>
    <source>
        <strain evidence="3 4">JDX10</strain>
    </source>
</reference>
<feature type="transmembrane region" description="Helical" evidence="2">
    <location>
        <begin position="217"/>
        <end position="243"/>
    </location>
</feature>
<sequence length="417" mass="43424">MTTRQSSAADFLNKVPAVTATFWLIKILSTTIGETFADFLAVQVGLGTAVTDGAMIAVLAVTLVAQLRTRHHVPWLYWLTVVLVSIVGTQITDFFTDTLGVSLYVSTAVFAVVLAVMFAVWWQQERTLAITAIDTPKRERFYWAAILTTFALGTAAGDLATEALSLGFRSGVLIFGGLILVVWVARRAGANSVLTFWIAYILTRPLGASLGDLLTQAASYGGIGLGAGLTSVLFLAVIVGIVVREQVNANRHGVRTKGQAPAVAPARDYAWAVSGAAVVAVAAAMLGPVVNPAAAATSPADSQSGPVTAGKPATGIEADATSPLGDLRPFAIIVDDVAVKVSAGDIPGGTARVKDLEVAWDTAEAAIKPASPEDWHLMDSAVDDVLTSLRAGQPSASDVTSALTNLQTVIGTLDQKK</sequence>
<keyword evidence="2" id="KW-0472">Membrane</keyword>
<feature type="transmembrane region" description="Helical" evidence="2">
    <location>
        <begin position="12"/>
        <end position="33"/>
    </location>
</feature>
<dbReference type="InterPro" id="IPR007136">
    <property type="entry name" value="DUF347"/>
</dbReference>
<comment type="caution">
    <text evidence="3">The sequence shown here is derived from an EMBL/GenBank/DDBJ whole genome shotgun (WGS) entry which is preliminary data.</text>
</comment>
<dbReference type="Proteomes" id="UP000275256">
    <property type="component" value="Unassembled WGS sequence"/>
</dbReference>
<evidence type="ECO:0008006" key="5">
    <source>
        <dbReference type="Google" id="ProtNLM"/>
    </source>
</evidence>
<evidence type="ECO:0000256" key="2">
    <source>
        <dbReference type="SAM" id="Phobius"/>
    </source>
</evidence>
<evidence type="ECO:0000313" key="4">
    <source>
        <dbReference type="Proteomes" id="UP000275256"/>
    </source>
</evidence>
<feature type="region of interest" description="Disordered" evidence="1">
    <location>
        <begin position="295"/>
        <end position="316"/>
    </location>
</feature>
<feature type="transmembrane region" description="Helical" evidence="2">
    <location>
        <begin position="39"/>
        <end position="63"/>
    </location>
</feature>
<feature type="transmembrane region" description="Helical" evidence="2">
    <location>
        <begin position="192"/>
        <end position="211"/>
    </location>
</feature>
<keyword evidence="4" id="KW-1185">Reference proteome</keyword>
<protein>
    <recommendedName>
        <fullName evidence="5">Membrane-anchored protein</fullName>
    </recommendedName>
</protein>
<evidence type="ECO:0000313" key="3">
    <source>
        <dbReference type="EMBL" id="RMB57081.1"/>
    </source>
</evidence>